<dbReference type="EMBL" id="JACRVF010000001">
    <property type="protein sequence ID" value="MBC5992399.1"/>
    <property type="molecule type" value="Genomic_DNA"/>
</dbReference>
<evidence type="ECO:0000256" key="1">
    <source>
        <dbReference type="SAM" id="Phobius"/>
    </source>
</evidence>
<reference evidence="2" key="1">
    <citation type="submission" date="2020-08" db="EMBL/GenBank/DDBJ databases">
        <title>Pontibacter sp. SD6 16S ribosomal RNA gene Genome sequencing and assembly.</title>
        <authorList>
            <person name="Kang M."/>
        </authorList>
    </citation>
    <scope>NUCLEOTIDE SEQUENCE</scope>
    <source>
        <strain evidence="2">SD6</strain>
    </source>
</reference>
<organism evidence="2 3">
    <name type="scientific">Pontibacter cellulosilyticus</name>
    <dbReference type="NCBI Taxonomy" id="1720253"/>
    <lineage>
        <taxon>Bacteria</taxon>
        <taxon>Pseudomonadati</taxon>
        <taxon>Bacteroidota</taxon>
        <taxon>Cytophagia</taxon>
        <taxon>Cytophagales</taxon>
        <taxon>Hymenobacteraceae</taxon>
        <taxon>Pontibacter</taxon>
    </lineage>
</organism>
<dbReference type="AlphaFoldDB" id="A0A923N5W5"/>
<keyword evidence="1" id="KW-0472">Membrane</keyword>
<keyword evidence="3" id="KW-1185">Reference proteome</keyword>
<keyword evidence="1" id="KW-1133">Transmembrane helix</keyword>
<gene>
    <name evidence="2" type="ORF">H8S84_06065</name>
</gene>
<dbReference type="Proteomes" id="UP000603640">
    <property type="component" value="Unassembled WGS sequence"/>
</dbReference>
<evidence type="ECO:0000313" key="2">
    <source>
        <dbReference type="EMBL" id="MBC5992399.1"/>
    </source>
</evidence>
<feature type="transmembrane region" description="Helical" evidence="1">
    <location>
        <begin position="66"/>
        <end position="85"/>
    </location>
</feature>
<accession>A0A923N5W5</accession>
<feature type="transmembrane region" description="Helical" evidence="1">
    <location>
        <begin position="35"/>
        <end position="54"/>
    </location>
</feature>
<sequence>MEKTLNIGSIASSLFGLIAIAIGIINMFWGNDPFYGIFIFLLALVYFPPVAAFVERIVGRPIPLLAKVLLGAFILWTALGVGELFDKIELMLKNF</sequence>
<comment type="caution">
    <text evidence="2">The sequence shown here is derived from an EMBL/GenBank/DDBJ whole genome shotgun (WGS) entry which is preliminary data.</text>
</comment>
<evidence type="ECO:0000313" key="3">
    <source>
        <dbReference type="Proteomes" id="UP000603640"/>
    </source>
</evidence>
<protein>
    <submittedName>
        <fullName evidence="2">Uncharacterized protein</fullName>
    </submittedName>
</protein>
<keyword evidence="1" id="KW-0812">Transmembrane</keyword>
<name>A0A923N5W5_9BACT</name>
<feature type="transmembrane region" description="Helical" evidence="1">
    <location>
        <begin position="7"/>
        <end position="29"/>
    </location>
</feature>
<dbReference type="RefSeq" id="WP_187066345.1">
    <property type="nucleotide sequence ID" value="NZ_JACRVF010000001.1"/>
</dbReference>
<proteinExistence type="predicted"/>